<dbReference type="SUPFAM" id="SSF52540">
    <property type="entry name" value="P-loop containing nucleoside triphosphate hydrolases"/>
    <property type="match status" value="2"/>
</dbReference>
<dbReference type="GO" id="GO:0045505">
    <property type="term" value="F:dynein intermediate chain binding"/>
    <property type="evidence" value="ECO:0007669"/>
    <property type="project" value="InterPro"/>
</dbReference>
<evidence type="ECO:0000256" key="11">
    <source>
        <dbReference type="ARBA" id="ARBA00023273"/>
    </source>
</evidence>
<proteinExistence type="predicted"/>
<evidence type="ECO:0000256" key="9">
    <source>
        <dbReference type="ARBA" id="ARBA00023175"/>
    </source>
</evidence>
<dbReference type="Gene3D" id="1.10.8.710">
    <property type="match status" value="1"/>
</dbReference>
<dbReference type="GO" id="GO:0005874">
    <property type="term" value="C:microtubule"/>
    <property type="evidence" value="ECO:0007669"/>
    <property type="project" value="UniProtKB-KW"/>
</dbReference>
<dbReference type="InterPro" id="IPR043157">
    <property type="entry name" value="Dynein_AAA1S"/>
</dbReference>
<evidence type="ECO:0000256" key="2">
    <source>
        <dbReference type="ARBA" id="ARBA00022490"/>
    </source>
</evidence>
<dbReference type="Gene3D" id="1.20.58.1120">
    <property type="match status" value="1"/>
</dbReference>
<dbReference type="Proteomes" id="UP000682733">
    <property type="component" value="Unassembled WGS sequence"/>
</dbReference>
<dbReference type="GO" id="GO:0051959">
    <property type="term" value="F:dynein light intermediate chain binding"/>
    <property type="evidence" value="ECO:0007669"/>
    <property type="project" value="InterPro"/>
</dbReference>
<dbReference type="EMBL" id="CAJNOK010003375">
    <property type="protein sequence ID" value="CAF0898802.1"/>
    <property type="molecule type" value="Genomic_DNA"/>
</dbReference>
<keyword evidence="4" id="KW-0547">Nucleotide-binding</keyword>
<dbReference type="EMBL" id="CAJOBA010003376">
    <property type="protein sequence ID" value="CAF3679902.1"/>
    <property type="molecule type" value="Genomic_DNA"/>
</dbReference>
<sequence length="450" mass="50525">MALETPPRLLYVVATDGCILNAREFEWELQLRFYWAKDTDDLVIRQCTGEFGFGYEYMGLNGRLVITPLTDRIYLTITQALSMFLGGAPAGPAGTDKTESVKDLAKALGLLCVVTNCEEGMDFLAIGKNLNGLCQSGAWGCFDEFNRIDASILSVISSQLKTIQQGLIGRVKRFVFEGTEIDLDSRVGVFITMNPGYVGRTELPESIKALFRPVMLAKKMTVLYKLSREQLSKQHHYDFGLRALKSVLVMAGELKRSSAELPEDLVLMRALRDMNMPKFVYEDVPLFQGLIADLFPGLKCERVTYPQFDKAVRDTITSMHNVIDEVQIDKVVQLYETMMTRHSTMVVGPTGGGKSTVINILAQSQTRMNSPTKLYTLNPRGCSVIELYGFLDTTTQRRYILYDGDVDALWIENMNSVMDDNKLLTLANGERIRLQNHCAMLFEVGDLQFA</sequence>
<comment type="caution">
    <text evidence="14">The sequence shown here is derived from an EMBL/GenBank/DDBJ whole genome shotgun (WGS) entry which is preliminary data.</text>
</comment>
<keyword evidence="7" id="KW-0175">Coiled coil</keyword>
<keyword evidence="11" id="KW-0966">Cell projection</keyword>
<keyword evidence="8" id="KW-0969">Cilium</keyword>
<evidence type="ECO:0000256" key="5">
    <source>
        <dbReference type="ARBA" id="ARBA00022840"/>
    </source>
</evidence>
<dbReference type="GO" id="GO:0005930">
    <property type="term" value="C:axoneme"/>
    <property type="evidence" value="ECO:0007669"/>
    <property type="project" value="UniProtKB-SubCell"/>
</dbReference>
<dbReference type="PANTHER" id="PTHR22878">
    <property type="entry name" value="DYNEIN HEAVY CHAIN 6, AXONEMAL-LIKE-RELATED"/>
    <property type="match status" value="1"/>
</dbReference>
<evidence type="ECO:0000313" key="13">
    <source>
        <dbReference type="EMBL" id="CAF0898802.1"/>
    </source>
</evidence>
<evidence type="ECO:0000256" key="1">
    <source>
        <dbReference type="ARBA" id="ARBA00004430"/>
    </source>
</evidence>
<keyword evidence="6" id="KW-0243">Dynein</keyword>
<evidence type="ECO:0000256" key="3">
    <source>
        <dbReference type="ARBA" id="ARBA00022701"/>
    </source>
</evidence>
<feature type="non-terminal residue" evidence="14">
    <location>
        <position position="1"/>
    </location>
</feature>
<keyword evidence="9" id="KW-0505">Motor protein</keyword>
<feature type="domain" description="Dynein heavy chain hydrolytic ATP-binding dynein motor region" evidence="12">
    <location>
        <begin position="53"/>
        <end position="215"/>
    </location>
</feature>
<dbReference type="PANTHER" id="PTHR22878:SF63">
    <property type="entry name" value="DYNEIN AXONEMAL HEAVY CHAIN 10"/>
    <property type="match status" value="1"/>
</dbReference>
<accession>A0A8S2I0J9</accession>
<keyword evidence="10" id="KW-0206">Cytoskeleton</keyword>
<evidence type="ECO:0000256" key="4">
    <source>
        <dbReference type="ARBA" id="ARBA00022741"/>
    </source>
</evidence>
<dbReference type="FunFam" id="1.10.8.710:FF:000001">
    <property type="entry name" value="Dynein axonemal heavy chain 2"/>
    <property type="match status" value="1"/>
</dbReference>
<dbReference type="InterPro" id="IPR026983">
    <property type="entry name" value="DHC"/>
</dbReference>
<gene>
    <name evidence="13" type="ORF">OVA965_LOCUS9513</name>
    <name evidence="14" type="ORF">TMI583_LOCUS9509</name>
</gene>
<evidence type="ECO:0000313" key="14">
    <source>
        <dbReference type="EMBL" id="CAF3679902.1"/>
    </source>
</evidence>
<dbReference type="AlphaFoldDB" id="A0A8S2I0J9"/>
<evidence type="ECO:0000313" key="15">
    <source>
        <dbReference type="Proteomes" id="UP000682733"/>
    </source>
</evidence>
<keyword evidence="2" id="KW-0963">Cytoplasm</keyword>
<keyword evidence="5" id="KW-0067">ATP-binding</keyword>
<evidence type="ECO:0000256" key="8">
    <source>
        <dbReference type="ARBA" id="ARBA00023069"/>
    </source>
</evidence>
<reference evidence="14" key="1">
    <citation type="submission" date="2021-02" db="EMBL/GenBank/DDBJ databases">
        <authorList>
            <person name="Nowell W R."/>
        </authorList>
    </citation>
    <scope>NUCLEOTIDE SEQUENCE</scope>
</reference>
<dbReference type="GO" id="GO:0007018">
    <property type="term" value="P:microtubule-based movement"/>
    <property type="evidence" value="ECO:0007669"/>
    <property type="project" value="InterPro"/>
</dbReference>
<organism evidence="14 15">
    <name type="scientific">Didymodactylos carnosus</name>
    <dbReference type="NCBI Taxonomy" id="1234261"/>
    <lineage>
        <taxon>Eukaryota</taxon>
        <taxon>Metazoa</taxon>
        <taxon>Spiralia</taxon>
        <taxon>Gnathifera</taxon>
        <taxon>Rotifera</taxon>
        <taxon>Eurotatoria</taxon>
        <taxon>Bdelloidea</taxon>
        <taxon>Philodinida</taxon>
        <taxon>Philodinidae</taxon>
        <taxon>Didymodactylos</taxon>
    </lineage>
</organism>
<dbReference type="InterPro" id="IPR035699">
    <property type="entry name" value="AAA_6"/>
</dbReference>
<dbReference type="Gene3D" id="3.40.50.300">
    <property type="entry name" value="P-loop containing nucleotide triphosphate hydrolases"/>
    <property type="match status" value="3"/>
</dbReference>
<evidence type="ECO:0000256" key="7">
    <source>
        <dbReference type="ARBA" id="ARBA00023054"/>
    </source>
</evidence>
<comment type="subcellular location">
    <subcellularLocation>
        <location evidence="1">Cytoplasm</location>
        <location evidence="1">Cytoskeleton</location>
        <location evidence="1">Cilium axoneme</location>
    </subcellularLocation>
</comment>
<protein>
    <recommendedName>
        <fullName evidence="12">Dynein heavy chain hydrolytic ATP-binding dynein motor region domain-containing protein</fullName>
    </recommendedName>
</protein>
<keyword evidence="3" id="KW-0493">Microtubule</keyword>
<dbReference type="InterPro" id="IPR027417">
    <property type="entry name" value="P-loop_NTPase"/>
</dbReference>
<name>A0A8S2I0J9_9BILA</name>
<feature type="domain" description="Dynein heavy chain hydrolytic ATP-binding dynein motor region" evidence="12">
    <location>
        <begin position="216"/>
        <end position="355"/>
    </location>
</feature>
<dbReference type="FunFam" id="3.40.50.300:FF:000044">
    <property type="entry name" value="Dynein heavy chain 5, axonemal"/>
    <property type="match status" value="1"/>
</dbReference>
<dbReference type="Proteomes" id="UP000677228">
    <property type="component" value="Unassembled WGS sequence"/>
</dbReference>
<dbReference type="GO" id="GO:0030286">
    <property type="term" value="C:dynein complex"/>
    <property type="evidence" value="ECO:0007669"/>
    <property type="project" value="UniProtKB-KW"/>
</dbReference>
<evidence type="ECO:0000259" key="12">
    <source>
        <dbReference type="Pfam" id="PF12774"/>
    </source>
</evidence>
<dbReference type="Pfam" id="PF12774">
    <property type="entry name" value="AAA_6"/>
    <property type="match status" value="2"/>
</dbReference>
<evidence type="ECO:0000256" key="10">
    <source>
        <dbReference type="ARBA" id="ARBA00023212"/>
    </source>
</evidence>
<dbReference type="GO" id="GO:0005524">
    <property type="term" value="F:ATP binding"/>
    <property type="evidence" value="ECO:0007669"/>
    <property type="project" value="UniProtKB-KW"/>
</dbReference>
<evidence type="ECO:0000256" key="6">
    <source>
        <dbReference type="ARBA" id="ARBA00023017"/>
    </source>
</evidence>